<gene>
    <name evidence="1" type="ORF">BpJC7_14600</name>
</gene>
<reference evidence="1 2" key="1">
    <citation type="submission" date="2019-09" db="EMBL/GenBank/DDBJ databases">
        <title>Draft genome sequence of Bacillus sp. JC-7.</title>
        <authorList>
            <person name="Tanaka N."/>
            <person name="Shiwa Y."/>
            <person name="Fujita N."/>
            <person name="Tanasupawat S."/>
        </authorList>
    </citation>
    <scope>NUCLEOTIDE SEQUENCE [LARGE SCALE GENOMIC DNA]</scope>
    <source>
        <strain evidence="1 2">JC-7</strain>
    </source>
</reference>
<evidence type="ECO:0000313" key="2">
    <source>
        <dbReference type="Proteomes" id="UP000391919"/>
    </source>
</evidence>
<protein>
    <submittedName>
        <fullName evidence="1">Uncharacterized protein</fullName>
    </submittedName>
</protein>
<evidence type="ECO:0000313" key="1">
    <source>
        <dbReference type="EMBL" id="GER70157.1"/>
    </source>
</evidence>
<dbReference type="AlphaFoldDB" id="A0A5J4JI89"/>
<dbReference type="Proteomes" id="UP000391919">
    <property type="component" value="Unassembled WGS sequence"/>
</dbReference>
<sequence length="88" mass="10417">MADVLFIKANDRSADQSVTVKMYETFLKTYKEANPNDQITELDLFKEELPYYGNTAIMGAFLNRARDLHRLRKKRKWRNLSAVIWISF</sequence>
<comment type="caution">
    <text evidence="1">The sequence shown here is derived from an EMBL/GenBank/DDBJ whole genome shotgun (WGS) entry which is preliminary data.</text>
</comment>
<proteinExistence type="predicted"/>
<keyword evidence="2" id="KW-1185">Reference proteome</keyword>
<name>A0A5J4JI89_9BACI</name>
<dbReference type="InterPro" id="IPR029039">
    <property type="entry name" value="Flavoprotein-like_sf"/>
</dbReference>
<dbReference type="Gene3D" id="3.40.50.360">
    <property type="match status" value="1"/>
</dbReference>
<accession>A0A5J4JI89</accession>
<organism evidence="1 2">
    <name type="scientific">Weizmannia acidilactici</name>
    <dbReference type="NCBI Taxonomy" id="2607726"/>
    <lineage>
        <taxon>Bacteria</taxon>
        <taxon>Bacillati</taxon>
        <taxon>Bacillota</taxon>
        <taxon>Bacilli</taxon>
        <taxon>Bacillales</taxon>
        <taxon>Bacillaceae</taxon>
        <taxon>Heyndrickxia</taxon>
    </lineage>
</organism>
<dbReference type="EMBL" id="BKZQ01000016">
    <property type="protein sequence ID" value="GER70157.1"/>
    <property type="molecule type" value="Genomic_DNA"/>
</dbReference>
<dbReference type="SUPFAM" id="SSF52218">
    <property type="entry name" value="Flavoproteins"/>
    <property type="match status" value="1"/>
</dbReference>